<evidence type="ECO:0000259" key="11">
    <source>
        <dbReference type="PROSITE" id="PS50105"/>
    </source>
</evidence>
<feature type="transmembrane region" description="Helical" evidence="10">
    <location>
        <begin position="310"/>
        <end position="331"/>
    </location>
</feature>
<sequence length="506" mass="57467">PLGCCVLLRPCGAARGVRRSELPASQVKRSVKSCDVSQTDGQRRRYRFGPGLVLASAVTLPTARTRRVAMVADKPVEEWTVGDVGEWLHEVGLGKYEATFGEHLIDGRALLTISESDLRKPPLEIRLLGDIKNLMICIRELQWQNVAAVRQLMGPGELVPASAAVQTMSRRNSTRKRRGSSDGTAPSTDVSFEYEDDENSDDGCYSAATAGANGGTCKQRRFKPEIWKTVVGMLYFLAVTWITAIVMVIVHDRVPDMQTYPPLPDIFLDNVPHIPWAFAMCEFTGLVLFIVWVCILVCHRHRFILLRRMFSLFGSVFLLRCITMLITSLSVPGKHLQCKARHVGDFSEKIAQAFVIWQGGGMLIQGVRTCGDYMFSGHTTVLTLLNFFITEYTPRSYYFLHTTSWVLNLFGIFFILSAHEHYSIDVFIAFYISTRLFLYYHTLANNRALMQMDSKRTRIWFPLFYFFESGVDGIVPNEYDTPLSWLKWFKRKAANIAVKFKFIKTL</sequence>
<feature type="transmembrane region" description="Helical" evidence="10">
    <location>
        <begin position="397"/>
        <end position="416"/>
    </location>
</feature>
<feature type="transmembrane region" description="Helical" evidence="10">
    <location>
        <begin position="373"/>
        <end position="390"/>
    </location>
</feature>
<evidence type="ECO:0000256" key="5">
    <source>
        <dbReference type="ARBA" id="ARBA00022919"/>
    </source>
</evidence>
<evidence type="ECO:0000256" key="3">
    <source>
        <dbReference type="ARBA" id="ARBA00022679"/>
    </source>
</evidence>
<dbReference type="GO" id="GO:0005886">
    <property type="term" value="C:plasma membrane"/>
    <property type="evidence" value="ECO:0007669"/>
    <property type="project" value="TreeGrafter"/>
</dbReference>
<protein>
    <submittedName>
        <fullName evidence="12">Putative sphingomyelin synthase-related protein 1</fullName>
    </submittedName>
</protein>
<evidence type="ECO:0000256" key="4">
    <source>
        <dbReference type="ARBA" id="ARBA00022692"/>
    </source>
</evidence>
<keyword evidence="3" id="KW-0808">Transferase</keyword>
<feature type="domain" description="SAM" evidence="11">
    <location>
        <begin position="79"/>
        <end position="144"/>
    </location>
</feature>
<dbReference type="Gene3D" id="1.10.150.50">
    <property type="entry name" value="Transcription Factor, Ets-1"/>
    <property type="match status" value="1"/>
</dbReference>
<feature type="transmembrane region" description="Helical" evidence="10">
    <location>
        <begin position="274"/>
        <end position="298"/>
    </location>
</feature>
<dbReference type="InterPro" id="IPR025749">
    <property type="entry name" value="Sphingomyelin_synth-like_dom"/>
</dbReference>
<dbReference type="AlphaFoldDB" id="L7MIW1"/>
<evidence type="ECO:0000313" key="12">
    <source>
        <dbReference type="EMBL" id="JAA63099.1"/>
    </source>
</evidence>
<keyword evidence="6 10" id="KW-1133">Transmembrane helix</keyword>
<dbReference type="EMBL" id="GACK01001935">
    <property type="protein sequence ID" value="JAA63099.1"/>
    <property type="molecule type" value="mRNA"/>
</dbReference>
<comment type="subcellular location">
    <subcellularLocation>
        <location evidence="1">Membrane</location>
        <topology evidence="1">Multi-pass membrane protein</topology>
    </subcellularLocation>
</comment>
<dbReference type="InterPro" id="IPR001660">
    <property type="entry name" value="SAM"/>
</dbReference>
<keyword evidence="4 10" id="KW-0812">Transmembrane</keyword>
<feature type="compositionally biased region" description="Polar residues" evidence="9">
    <location>
        <begin position="181"/>
        <end position="190"/>
    </location>
</feature>
<dbReference type="InterPro" id="IPR013761">
    <property type="entry name" value="SAM/pointed_sf"/>
</dbReference>
<dbReference type="PANTHER" id="PTHR21290">
    <property type="entry name" value="SPHINGOMYELIN SYNTHETASE"/>
    <property type="match status" value="1"/>
</dbReference>
<dbReference type="GO" id="GO:0047493">
    <property type="term" value="F:ceramide cholinephosphotransferase activity"/>
    <property type="evidence" value="ECO:0007669"/>
    <property type="project" value="TreeGrafter"/>
</dbReference>
<dbReference type="GO" id="GO:0005789">
    <property type="term" value="C:endoplasmic reticulum membrane"/>
    <property type="evidence" value="ECO:0007669"/>
    <property type="project" value="TreeGrafter"/>
</dbReference>
<keyword evidence="8 10" id="KW-0472">Membrane</keyword>
<dbReference type="SUPFAM" id="SSF47769">
    <property type="entry name" value="SAM/Pointed domain"/>
    <property type="match status" value="1"/>
</dbReference>
<comment type="similarity">
    <text evidence="2">Belongs to the sphingomyelin synthase family.</text>
</comment>
<dbReference type="CDD" id="cd09515">
    <property type="entry name" value="SAM_SGMS1-like"/>
    <property type="match status" value="1"/>
</dbReference>
<dbReference type="InterPro" id="IPR045221">
    <property type="entry name" value="Sphingomyelin_synth-like"/>
</dbReference>
<dbReference type="GO" id="GO:0000139">
    <property type="term" value="C:Golgi membrane"/>
    <property type="evidence" value="ECO:0007669"/>
    <property type="project" value="TreeGrafter"/>
</dbReference>
<organism evidence="12">
    <name type="scientific">Rhipicephalus pulchellus</name>
    <name type="common">Yellow backed tick</name>
    <name type="synonym">Dermacentor pulchellus</name>
    <dbReference type="NCBI Taxonomy" id="72859"/>
    <lineage>
        <taxon>Eukaryota</taxon>
        <taxon>Metazoa</taxon>
        <taxon>Ecdysozoa</taxon>
        <taxon>Arthropoda</taxon>
        <taxon>Chelicerata</taxon>
        <taxon>Arachnida</taxon>
        <taxon>Acari</taxon>
        <taxon>Parasitiformes</taxon>
        <taxon>Ixodida</taxon>
        <taxon>Ixodoidea</taxon>
        <taxon>Ixodidae</taxon>
        <taxon>Rhipicephalinae</taxon>
        <taxon>Rhipicephalus</taxon>
        <taxon>Rhipicephalus</taxon>
    </lineage>
</organism>
<dbReference type="Pfam" id="PF14360">
    <property type="entry name" value="PAP2_C"/>
    <property type="match status" value="1"/>
</dbReference>
<feature type="transmembrane region" description="Helical" evidence="10">
    <location>
        <begin position="422"/>
        <end position="440"/>
    </location>
</feature>
<evidence type="ECO:0000256" key="6">
    <source>
        <dbReference type="ARBA" id="ARBA00022989"/>
    </source>
</evidence>
<dbReference type="PANTHER" id="PTHR21290:SF25">
    <property type="entry name" value="SPHINGOMYELIN SYNTHASE-RELATED PROTEIN 1"/>
    <property type="match status" value="1"/>
</dbReference>
<evidence type="ECO:0000256" key="2">
    <source>
        <dbReference type="ARBA" id="ARBA00005441"/>
    </source>
</evidence>
<evidence type="ECO:0000256" key="8">
    <source>
        <dbReference type="ARBA" id="ARBA00023136"/>
    </source>
</evidence>
<evidence type="ECO:0000256" key="1">
    <source>
        <dbReference type="ARBA" id="ARBA00004141"/>
    </source>
</evidence>
<evidence type="ECO:0000256" key="7">
    <source>
        <dbReference type="ARBA" id="ARBA00023098"/>
    </source>
</evidence>
<dbReference type="SMART" id="SM00454">
    <property type="entry name" value="SAM"/>
    <property type="match status" value="1"/>
</dbReference>
<feature type="transmembrane region" description="Helical" evidence="10">
    <location>
        <begin position="230"/>
        <end position="254"/>
    </location>
</feature>
<keyword evidence="7" id="KW-0443">Lipid metabolism</keyword>
<feature type="non-terminal residue" evidence="12">
    <location>
        <position position="1"/>
    </location>
</feature>
<name>L7MIW1_RHIPC</name>
<evidence type="ECO:0000256" key="9">
    <source>
        <dbReference type="SAM" id="MobiDB-lite"/>
    </source>
</evidence>
<dbReference type="PROSITE" id="PS50105">
    <property type="entry name" value="SAM_DOMAIN"/>
    <property type="match status" value="1"/>
</dbReference>
<reference evidence="12" key="1">
    <citation type="submission" date="2012-11" db="EMBL/GenBank/DDBJ databases">
        <authorList>
            <person name="Lucero-Rivera Y.E."/>
            <person name="Tovar-Ramirez D."/>
        </authorList>
    </citation>
    <scope>NUCLEOTIDE SEQUENCE</scope>
    <source>
        <tissue evidence="12">Salivary gland</tissue>
    </source>
</reference>
<keyword evidence="5" id="KW-0746">Sphingolipid metabolism</keyword>
<feature type="region of interest" description="Disordered" evidence="9">
    <location>
        <begin position="163"/>
        <end position="196"/>
    </location>
</feature>
<dbReference type="GO" id="GO:0033188">
    <property type="term" value="F:sphingomyelin synthase activity"/>
    <property type="evidence" value="ECO:0007669"/>
    <property type="project" value="TreeGrafter"/>
</dbReference>
<evidence type="ECO:0000256" key="10">
    <source>
        <dbReference type="SAM" id="Phobius"/>
    </source>
</evidence>
<dbReference type="Pfam" id="PF00536">
    <property type="entry name" value="SAM_1"/>
    <property type="match status" value="1"/>
</dbReference>
<reference evidence="12" key="2">
    <citation type="journal article" date="2015" name="J. Proteomics">
        <title>Sexual differences in the sialomes of the zebra tick, Rhipicephalus pulchellus.</title>
        <authorList>
            <person name="Tan A.W."/>
            <person name="Francischetti I.M."/>
            <person name="Slovak M."/>
            <person name="Kini R.M."/>
            <person name="Ribeiro J.M."/>
        </authorList>
    </citation>
    <scope>NUCLEOTIDE SEQUENCE</scope>
    <source>
        <tissue evidence="12">Salivary gland</tissue>
    </source>
</reference>
<proteinExistence type="evidence at transcript level"/>
<dbReference type="GO" id="GO:0046513">
    <property type="term" value="P:ceramide biosynthetic process"/>
    <property type="evidence" value="ECO:0007669"/>
    <property type="project" value="TreeGrafter"/>
</dbReference>
<accession>L7MIW1</accession>